<proteinExistence type="predicted"/>
<evidence type="ECO:0000313" key="1">
    <source>
        <dbReference type="EMBL" id="KAI4308157.1"/>
    </source>
</evidence>
<dbReference type="EMBL" id="CM039437">
    <property type="protein sequence ID" value="KAI4308157.1"/>
    <property type="molecule type" value="Genomic_DNA"/>
</dbReference>
<dbReference type="Proteomes" id="UP000828941">
    <property type="component" value="Chromosome 12"/>
</dbReference>
<sequence>MKGSVAPVFMAVLVLGLLMVEPGQGTISCDQVKSSLSPCYTYLTSGGSPSGECCGGLSSLAASAGSPDDRKAACECVKAAARGHSDIREDLAAALPKLCGVQLGKPVSKDVDCSK</sequence>
<comment type="caution">
    <text evidence="1">The sequence shown here is derived from an EMBL/GenBank/DDBJ whole genome shotgun (WGS) entry which is preliminary data.</text>
</comment>
<evidence type="ECO:0000313" key="2">
    <source>
        <dbReference type="Proteomes" id="UP000828941"/>
    </source>
</evidence>
<protein>
    <submittedName>
        <fullName evidence="1">Uncharacterized protein</fullName>
    </submittedName>
</protein>
<reference evidence="1 2" key="1">
    <citation type="journal article" date="2022" name="DNA Res.">
        <title>Chromosomal-level genome assembly of the orchid tree Bauhinia variegata (Leguminosae; Cercidoideae) supports the allotetraploid origin hypothesis of Bauhinia.</title>
        <authorList>
            <person name="Zhong Y."/>
            <person name="Chen Y."/>
            <person name="Zheng D."/>
            <person name="Pang J."/>
            <person name="Liu Y."/>
            <person name="Luo S."/>
            <person name="Meng S."/>
            <person name="Qian L."/>
            <person name="Wei D."/>
            <person name="Dai S."/>
            <person name="Zhou R."/>
        </authorList>
    </citation>
    <scope>NUCLEOTIDE SEQUENCE [LARGE SCALE GENOMIC DNA]</scope>
    <source>
        <strain evidence="1">BV-YZ2020</strain>
    </source>
</reference>
<gene>
    <name evidence="1" type="ORF">L6164_031260</name>
</gene>
<organism evidence="1 2">
    <name type="scientific">Bauhinia variegata</name>
    <name type="common">Purple orchid tree</name>
    <name type="synonym">Phanera variegata</name>
    <dbReference type="NCBI Taxonomy" id="167791"/>
    <lineage>
        <taxon>Eukaryota</taxon>
        <taxon>Viridiplantae</taxon>
        <taxon>Streptophyta</taxon>
        <taxon>Embryophyta</taxon>
        <taxon>Tracheophyta</taxon>
        <taxon>Spermatophyta</taxon>
        <taxon>Magnoliopsida</taxon>
        <taxon>eudicotyledons</taxon>
        <taxon>Gunneridae</taxon>
        <taxon>Pentapetalae</taxon>
        <taxon>rosids</taxon>
        <taxon>fabids</taxon>
        <taxon>Fabales</taxon>
        <taxon>Fabaceae</taxon>
        <taxon>Cercidoideae</taxon>
        <taxon>Cercideae</taxon>
        <taxon>Bauhiniinae</taxon>
        <taxon>Bauhinia</taxon>
    </lineage>
</organism>
<name>A0ACB9LFD6_BAUVA</name>
<keyword evidence="2" id="KW-1185">Reference proteome</keyword>
<accession>A0ACB9LFD6</accession>